<dbReference type="Pfam" id="PF10659">
    <property type="entry name" value="Trypan_glycop_C"/>
    <property type="match status" value="1"/>
</dbReference>
<proteinExistence type="predicted"/>
<evidence type="ECO:0000313" key="13">
    <source>
        <dbReference type="Proteomes" id="UP000195570"/>
    </source>
</evidence>
<evidence type="ECO:0000256" key="6">
    <source>
        <dbReference type="ARBA" id="ARBA00023136"/>
    </source>
</evidence>
<dbReference type="VEuPathDB" id="TriTrypDB:TEOVI_000583400"/>
<evidence type="ECO:0000259" key="10">
    <source>
        <dbReference type="Pfam" id="PF10659"/>
    </source>
</evidence>
<keyword evidence="3" id="KW-1003">Cell membrane</keyword>
<dbReference type="GO" id="GO:0098552">
    <property type="term" value="C:side of membrane"/>
    <property type="evidence" value="ECO:0007669"/>
    <property type="project" value="UniProtKB-KW"/>
</dbReference>
<keyword evidence="8" id="KW-0449">Lipoprotein</keyword>
<dbReference type="InterPro" id="IPR025932">
    <property type="entry name" value="Trypano_VSG_B_N_dom"/>
</dbReference>
<comment type="subcellular location">
    <subcellularLocation>
        <location evidence="2">Cell membrane</location>
        <topology evidence="2">Lipid-anchor</topology>
        <topology evidence="2">GPI-anchor</topology>
    </subcellularLocation>
</comment>
<evidence type="ECO:0000256" key="2">
    <source>
        <dbReference type="ARBA" id="ARBA00004609"/>
    </source>
</evidence>
<feature type="compositionally biased region" description="Basic and acidic residues" evidence="9">
    <location>
        <begin position="421"/>
        <end position="435"/>
    </location>
</feature>
<dbReference type="EMBL" id="CZPT02000946">
    <property type="protein sequence ID" value="SCU68284.1"/>
    <property type="molecule type" value="Genomic_DNA"/>
</dbReference>
<name>A0A1G4I8B9_TRYEQ</name>
<evidence type="ECO:0000256" key="8">
    <source>
        <dbReference type="ARBA" id="ARBA00023288"/>
    </source>
</evidence>
<feature type="compositionally biased region" description="Polar residues" evidence="9">
    <location>
        <begin position="406"/>
        <end position="420"/>
    </location>
</feature>
<keyword evidence="13" id="KW-1185">Reference proteome</keyword>
<evidence type="ECO:0000256" key="4">
    <source>
        <dbReference type="ARBA" id="ARBA00022622"/>
    </source>
</evidence>
<dbReference type="GeneID" id="92379773"/>
<evidence type="ECO:0000259" key="11">
    <source>
        <dbReference type="Pfam" id="PF13206"/>
    </source>
</evidence>
<feature type="domain" description="Trypanosome variant surface glycoprotein C-terminal" evidence="10">
    <location>
        <begin position="433"/>
        <end position="516"/>
    </location>
</feature>
<evidence type="ECO:0000256" key="5">
    <source>
        <dbReference type="ARBA" id="ARBA00022729"/>
    </source>
</evidence>
<reference evidence="12" key="1">
    <citation type="submission" date="2016-09" db="EMBL/GenBank/DDBJ databases">
        <authorList>
            <person name="Hebert L."/>
            <person name="Moumen B."/>
        </authorList>
    </citation>
    <scope>NUCLEOTIDE SEQUENCE [LARGE SCALE GENOMIC DNA]</scope>
    <source>
        <strain evidence="12">OVI</strain>
    </source>
</reference>
<dbReference type="InterPro" id="IPR019609">
    <property type="entry name" value="Variant_surf_glycoprt_trypan_C"/>
</dbReference>
<evidence type="ECO:0000256" key="9">
    <source>
        <dbReference type="SAM" id="MobiDB-lite"/>
    </source>
</evidence>
<feature type="region of interest" description="Disordered" evidence="9">
    <location>
        <begin position="406"/>
        <end position="435"/>
    </location>
</feature>
<accession>A0A1G4I8B9</accession>
<evidence type="ECO:0000256" key="7">
    <source>
        <dbReference type="ARBA" id="ARBA00023180"/>
    </source>
</evidence>
<evidence type="ECO:0000256" key="3">
    <source>
        <dbReference type="ARBA" id="ARBA00022475"/>
    </source>
</evidence>
<evidence type="ECO:0000256" key="1">
    <source>
        <dbReference type="ARBA" id="ARBA00002523"/>
    </source>
</evidence>
<keyword evidence="7" id="KW-0325">Glycoprotein</keyword>
<keyword evidence="6" id="KW-0472">Membrane</keyword>
<dbReference type="Proteomes" id="UP000195570">
    <property type="component" value="Unassembled WGS sequence"/>
</dbReference>
<gene>
    <name evidence="12" type="ORF">TEOVI_000583400</name>
</gene>
<dbReference type="AlphaFoldDB" id="A0A1G4I8B9"/>
<dbReference type="Pfam" id="PF13206">
    <property type="entry name" value="VSG_B"/>
    <property type="match status" value="1"/>
</dbReference>
<keyword evidence="5" id="KW-0732">Signal</keyword>
<dbReference type="GO" id="GO:0005886">
    <property type="term" value="C:plasma membrane"/>
    <property type="evidence" value="ECO:0007669"/>
    <property type="project" value="UniProtKB-SubCell"/>
</dbReference>
<feature type="domain" description="Trypanosome variant surface glycoprotein B-type N-terminal" evidence="11">
    <location>
        <begin position="32"/>
        <end position="378"/>
    </location>
</feature>
<evidence type="ECO:0000313" key="12">
    <source>
        <dbReference type="EMBL" id="SCU68284.1"/>
    </source>
</evidence>
<protein>
    <submittedName>
        <fullName evidence="12">Trypanosomal VSG domain containing protein, putative</fullName>
    </submittedName>
</protein>
<keyword evidence="4" id="KW-0336">GPI-anchor</keyword>
<comment type="function">
    <text evidence="1">VSG forms a coat on the surface of the parasite. The trypanosome evades the immune response of the host by expressing a series of antigenically distinct VSGs from an estimated 1000 VSG genes.</text>
</comment>
<dbReference type="RefSeq" id="XP_067079465.1">
    <property type="nucleotide sequence ID" value="XM_067223364.1"/>
</dbReference>
<comment type="caution">
    <text evidence="12">The sequence shown here is derived from an EMBL/GenBank/DDBJ whole genome shotgun (WGS) entry which is preliminary data.</text>
</comment>
<organism evidence="12 13">
    <name type="scientific">Trypanosoma equiperdum</name>
    <dbReference type="NCBI Taxonomy" id="5694"/>
    <lineage>
        <taxon>Eukaryota</taxon>
        <taxon>Discoba</taxon>
        <taxon>Euglenozoa</taxon>
        <taxon>Kinetoplastea</taxon>
        <taxon>Metakinetoplastina</taxon>
        <taxon>Trypanosomatida</taxon>
        <taxon>Trypanosomatidae</taxon>
        <taxon>Trypanosoma</taxon>
    </lineage>
</organism>
<sequence length="543" mass="56909">MTVSTNAPALTQRCGLLRAQPMLLITLAATATLLIARPVSSAGPNAGQNRQTFGFLCSLVLAAELDNQKLEPSNAAVEAITTSGHISTILAQPDDVAKLQAVIGKAPTAANGSDQLPDSCKAEKAVPCKQAASWLASLPADERQKVIRASKDDRGFKQKINATVNAIKKLGFPDTQLASPGAGLDVASKLRKAVYGGDGSIPKMASIPARTDRATSCGNANSAVGEAATRTVAATIACLCASSSATGSSNTGCYTPATDEQAFDGTSDEIKGWQTILAECKKLHPNYNKMGYTQVPIALTALKAELFAAKGSGADKIGILGAIQGDGSGACDGQHASNKGACASFRTAANTVAAPTWMTTIEEAIADMEQQKTRAKNAIIAEAQVHALNETLTTLLNLNAMEALKQQDTSPTQAPQTPSGDSKKQQEESEEKCKNLDTKTNCNQHKNPKCKWTKPDVEAGKYCELNETKVAEQPTQAGAGQQTSKCTGQDTKEKCEAVQGTAPPGKKSVCGWITYEDGKGTLEKPYCRCICGLAFLIPSYFSC</sequence>